<keyword evidence="6" id="KW-0804">Transcription</keyword>
<dbReference type="SUPFAM" id="SSF52172">
    <property type="entry name" value="CheY-like"/>
    <property type="match status" value="1"/>
</dbReference>
<comment type="caution">
    <text evidence="12">The sequence shown here is derived from an EMBL/GenBank/DDBJ whole genome shotgun (WGS) entry which is preliminary data.</text>
</comment>
<evidence type="ECO:0000256" key="2">
    <source>
        <dbReference type="ARBA" id="ARBA00022553"/>
    </source>
</evidence>
<gene>
    <name evidence="12" type="ORF">LKD71_01140</name>
</gene>
<dbReference type="Gene3D" id="1.10.10.10">
    <property type="entry name" value="Winged helix-like DNA-binding domain superfamily/Winged helix DNA-binding domain"/>
    <property type="match status" value="1"/>
</dbReference>
<organism evidence="12 13">
    <name type="scientific">Fusicatenibacter faecihominis</name>
    <dbReference type="NCBI Taxonomy" id="2881276"/>
    <lineage>
        <taxon>Bacteria</taxon>
        <taxon>Bacillati</taxon>
        <taxon>Bacillota</taxon>
        <taxon>Clostridia</taxon>
        <taxon>Lachnospirales</taxon>
        <taxon>Lachnospiraceae</taxon>
        <taxon>Fusicatenibacter</taxon>
    </lineage>
</organism>
<evidence type="ECO:0000256" key="1">
    <source>
        <dbReference type="ARBA" id="ARBA00018672"/>
    </source>
</evidence>
<evidence type="ECO:0000313" key="13">
    <source>
        <dbReference type="Proteomes" id="UP001197875"/>
    </source>
</evidence>
<reference evidence="12 13" key="1">
    <citation type="submission" date="2021-10" db="EMBL/GenBank/DDBJ databases">
        <title>Anaerobic single-cell dispensing facilitates the cultivation of human gut bacteria.</title>
        <authorList>
            <person name="Afrizal A."/>
        </authorList>
    </citation>
    <scope>NUCLEOTIDE SEQUENCE [LARGE SCALE GENOMIC DNA]</scope>
    <source>
        <strain evidence="12 13">CLA-AA-H277</strain>
    </source>
</reference>
<evidence type="ECO:0000256" key="7">
    <source>
        <dbReference type="ARBA" id="ARBA00024867"/>
    </source>
</evidence>
<dbReference type="GO" id="GO:0000976">
    <property type="term" value="F:transcription cis-regulatory region binding"/>
    <property type="evidence" value="ECO:0007669"/>
    <property type="project" value="TreeGrafter"/>
</dbReference>
<dbReference type="GO" id="GO:0000156">
    <property type="term" value="F:phosphorelay response regulator activity"/>
    <property type="evidence" value="ECO:0007669"/>
    <property type="project" value="TreeGrafter"/>
</dbReference>
<dbReference type="GO" id="GO:0032993">
    <property type="term" value="C:protein-DNA complex"/>
    <property type="evidence" value="ECO:0007669"/>
    <property type="project" value="TreeGrafter"/>
</dbReference>
<keyword evidence="5 9" id="KW-0238">DNA-binding</keyword>
<dbReference type="PROSITE" id="PS51755">
    <property type="entry name" value="OMPR_PHOB"/>
    <property type="match status" value="1"/>
</dbReference>
<feature type="domain" description="OmpR/PhoB-type" evidence="11">
    <location>
        <begin position="130"/>
        <end position="226"/>
    </location>
</feature>
<dbReference type="Gene3D" id="6.10.250.690">
    <property type="match status" value="1"/>
</dbReference>
<accession>A0AAE3DQ56</accession>
<keyword evidence="4" id="KW-0805">Transcription regulation</keyword>
<dbReference type="PROSITE" id="PS50110">
    <property type="entry name" value="RESPONSE_REGULATORY"/>
    <property type="match status" value="1"/>
</dbReference>
<feature type="modified residue" description="4-aspartylphosphate" evidence="8">
    <location>
        <position position="58"/>
    </location>
</feature>
<dbReference type="AlphaFoldDB" id="A0AAE3DQ56"/>
<comment type="function">
    <text evidence="7">May play the central regulatory role in sporulation. It may be an element of the effector pathway responsible for the activation of sporulation genes in response to nutritional stress. Spo0A may act in concert with spo0H (a sigma factor) to control the expression of some genes that are critical to the sporulation process.</text>
</comment>
<dbReference type="CDD" id="cd17574">
    <property type="entry name" value="REC_OmpR"/>
    <property type="match status" value="1"/>
</dbReference>
<dbReference type="Pfam" id="PF00486">
    <property type="entry name" value="Trans_reg_C"/>
    <property type="match status" value="1"/>
</dbReference>
<dbReference type="SMART" id="SM00448">
    <property type="entry name" value="REC"/>
    <property type="match status" value="1"/>
</dbReference>
<feature type="DNA-binding region" description="OmpR/PhoB-type" evidence="9">
    <location>
        <begin position="130"/>
        <end position="226"/>
    </location>
</feature>
<name>A0AAE3DQ56_9FIRM</name>
<keyword evidence="13" id="KW-1185">Reference proteome</keyword>
<evidence type="ECO:0000256" key="6">
    <source>
        <dbReference type="ARBA" id="ARBA00023163"/>
    </source>
</evidence>
<dbReference type="GO" id="GO:0005829">
    <property type="term" value="C:cytosol"/>
    <property type="evidence" value="ECO:0007669"/>
    <property type="project" value="TreeGrafter"/>
</dbReference>
<evidence type="ECO:0000256" key="5">
    <source>
        <dbReference type="ARBA" id="ARBA00023125"/>
    </source>
</evidence>
<sequence length="230" mass="26276">MKNTRNLILIVEDDEKLRQTLEDFLTANHFAVLTAVDGEQALTLYYANNHLIDLILLDGMLPGMDGFEVLKTIRQYSDVPIIMLTARESEEDQLTGLTNGADNYITKPFRLRVLKAHMDVLLKRNNRAAAGEIEAGKLRLEQASQRAFADEVPLNLTPKEFALLLYFVQNRDLVLTREVILDAVWGFDYQGDIRTVDTLVKQLRKKLPDSCPYIQSIYGVGYRFEVTDHE</sequence>
<dbReference type="Proteomes" id="UP001197875">
    <property type="component" value="Unassembled WGS sequence"/>
</dbReference>
<dbReference type="GO" id="GO:0006355">
    <property type="term" value="P:regulation of DNA-templated transcription"/>
    <property type="evidence" value="ECO:0007669"/>
    <property type="project" value="InterPro"/>
</dbReference>
<evidence type="ECO:0000256" key="3">
    <source>
        <dbReference type="ARBA" id="ARBA00023012"/>
    </source>
</evidence>
<dbReference type="PANTHER" id="PTHR48111">
    <property type="entry name" value="REGULATOR OF RPOS"/>
    <property type="match status" value="1"/>
</dbReference>
<evidence type="ECO:0000259" key="11">
    <source>
        <dbReference type="PROSITE" id="PS51755"/>
    </source>
</evidence>
<dbReference type="FunFam" id="3.40.50.2300:FF:000001">
    <property type="entry name" value="DNA-binding response regulator PhoB"/>
    <property type="match status" value="1"/>
</dbReference>
<dbReference type="InterPro" id="IPR001867">
    <property type="entry name" value="OmpR/PhoB-type_DNA-bd"/>
</dbReference>
<keyword evidence="2 8" id="KW-0597">Phosphoprotein</keyword>
<dbReference type="Pfam" id="PF00072">
    <property type="entry name" value="Response_reg"/>
    <property type="match status" value="1"/>
</dbReference>
<evidence type="ECO:0000256" key="9">
    <source>
        <dbReference type="PROSITE-ProRule" id="PRU01091"/>
    </source>
</evidence>
<keyword evidence="3" id="KW-0902">Two-component regulatory system</keyword>
<dbReference type="Gene3D" id="3.40.50.2300">
    <property type="match status" value="1"/>
</dbReference>
<dbReference type="PANTHER" id="PTHR48111:SF40">
    <property type="entry name" value="PHOSPHATE REGULON TRANSCRIPTIONAL REGULATORY PROTEIN PHOB"/>
    <property type="match status" value="1"/>
</dbReference>
<protein>
    <recommendedName>
        <fullName evidence="1">Stage 0 sporulation protein A homolog</fullName>
    </recommendedName>
</protein>
<evidence type="ECO:0000256" key="4">
    <source>
        <dbReference type="ARBA" id="ARBA00023015"/>
    </source>
</evidence>
<dbReference type="InterPro" id="IPR039420">
    <property type="entry name" value="WalR-like"/>
</dbReference>
<feature type="domain" description="Response regulatory" evidence="10">
    <location>
        <begin position="7"/>
        <end position="122"/>
    </location>
</feature>
<dbReference type="CDD" id="cd00383">
    <property type="entry name" value="trans_reg_C"/>
    <property type="match status" value="1"/>
</dbReference>
<dbReference type="EMBL" id="JAJEPR010000001">
    <property type="protein sequence ID" value="MCC2188438.1"/>
    <property type="molecule type" value="Genomic_DNA"/>
</dbReference>
<evidence type="ECO:0000256" key="8">
    <source>
        <dbReference type="PROSITE-ProRule" id="PRU00169"/>
    </source>
</evidence>
<evidence type="ECO:0000259" key="10">
    <source>
        <dbReference type="PROSITE" id="PS50110"/>
    </source>
</evidence>
<dbReference type="SMART" id="SM00862">
    <property type="entry name" value="Trans_reg_C"/>
    <property type="match status" value="1"/>
</dbReference>
<dbReference type="InterPro" id="IPR011006">
    <property type="entry name" value="CheY-like_superfamily"/>
</dbReference>
<proteinExistence type="predicted"/>
<dbReference type="InterPro" id="IPR001789">
    <property type="entry name" value="Sig_transdc_resp-reg_receiver"/>
</dbReference>
<evidence type="ECO:0000313" key="12">
    <source>
        <dbReference type="EMBL" id="MCC2188438.1"/>
    </source>
</evidence>
<dbReference type="RefSeq" id="WP_227614026.1">
    <property type="nucleotide sequence ID" value="NZ_JAJEPR010000001.1"/>
</dbReference>
<dbReference type="InterPro" id="IPR036388">
    <property type="entry name" value="WH-like_DNA-bd_sf"/>
</dbReference>